<dbReference type="SMART" id="SM00154">
    <property type="entry name" value="ZnF_AN1"/>
    <property type="match status" value="1"/>
</dbReference>
<protein>
    <recommendedName>
        <fullName evidence="6">AN1-type domain-containing protein</fullName>
    </recommendedName>
</protein>
<name>A0A1Q3FEM7_CULTA</name>
<accession>A0A1Q3FEM7</accession>
<evidence type="ECO:0000256" key="3">
    <source>
        <dbReference type="ARBA" id="ARBA00022833"/>
    </source>
</evidence>
<feature type="compositionally biased region" description="Polar residues" evidence="5">
    <location>
        <begin position="262"/>
        <end position="271"/>
    </location>
</feature>
<reference evidence="7" key="1">
    <citation type="submission" date="2017-01" db="EMBL/GenBank/DDBJ databases">
        <title>A deep insight into the sialotranscriptome of adult male and female Cluex tarsalis mosquitoes.</title>
        <authorList>
            <person name="Ribeiro J.M."/>
            <person name="Moreira F."/>
            <person name="Bernard K.A."/>
            <person name="Calvo E."/>
        </authorList>
    </citation>
    <scope>NUCLEOTIDE SEQUENCE</scope>
    <source>
        <strain evidence="7">Kern County</strain>
        <tissue evidence="7">Salivary glands</tissue>
    </source>
</reference>
<dbReference type="InterPro" id="IPR035896">
    <property type="entry name" value="AN1-like_Znf"/>
</dbReference>
<dbReference type="AlphaFoldDB" id="A0A1Q3FEM7"/>
<proteinExistence type="predicted"/>
<dbReference type="Gene3D" id="4.10.1110.10">
    <property type="entry name" value="AN1-like Zinc finger"/>
    <property type="match status" value="1"/>
</dbReference>
<dbReference type="SUPFAM" id="SSF118310">
    <property type="entry name" value="AN1-like Zinc finger"/>
    <property type="match status" value="1"/>
</dbReference>
<keyword evidence="1" id="KW-0479">Metal-binding</keyword>
<organism evidence="7">
    <name type="scientific">Culex tarsalis</name>
    <name type="common">Encephalitis mosquito</name>
    <dbReference type="NCBI Taxonomy" id="7177"/>
    <lineage>
        <taxon>Eukaryota</taxon>
        <taxon>Metazoa</taxon>
        <taxon>Ecdysozoa</taxon>
        <taxon>Arthropoda</taxon>
        <taxon>Hexapoda</taxon>
        <taxon>Insecta</taxon>
        <taxon>Pterygota</taxon>
        <taxon>Neoptera</taxon>
        <taxon>Endopterygota</taxon>
        <taxon>Diptera</taxon>
        <taxon>Nematocera</taxon>
        <taxon>Culicoidea</taxon>
        <taxon>Culicidae</taxon>
        <taxon>Culicinae</taxon>
        <taxon>Culicini</taxon>
        <taxon>Culex</taxon>
        <taxon>Culex</taxon>
    </lineage>
</organism>
<feature type="region of interest" description="Disordered" evidence="5">
    <location>
        <begin position="472"/>
        <end position="561"/>
    </location>
</feature>
<sequence length="787" mass="84101">MTNRLKTATAAAAAAMAGECSANLLAESMFNKESSAGAAATGFASTEIAFDKGSTGSGLDKTFRTLYKSTSDDNSTYELPKLLIREDSPVESFHSSYPQLETVALRGESPKNFNSMAKLQDAGAAAAEGQSSLAPGPDEKTTKLSSGSLLQLYEHPPPATTAAIGGGASGNGGGGTWAPHYGGVGHHHHSDLGINELELKFINNGLMEKSGGSAAASSGGSVFKLPAVSNLEINHWNALSNDSVNNYARSGDGKDGKEEEQASNSRTSNGFIHSDLSISSDEDDLFSISDLIYKSQANKSKSIDLNEFRKTFGSSPTLLNNFGGTNCNLAPQLSRLDAIPSQYRRGYTNLNDAGLSCSTSELECVNATTKKKTGSGDNGELSPLLKHRNNDHVAYVRSYENLNRYKAFSMKNGESGDILRCQQGGGQLLPGISNLDSIADSDLNSSSGSGSNLIDDSFTDFEYRFSRLSCSGGGCSSTNTSSNTQTSSSGSSSSSSNQNNGATGATHRLLPLTDPNHRTRLMFGHPPAFNNTSSPFSNNNHNQLHHHHHSSSSGSGNNNNNNSASAANYYFPSDESLFNIDSFFDEFVEIDTSDIFDNTEYINLADSRSSNSSSSKVLQKSNKQSLRLPEILQQDELLLKTHPGGFSESASEDLLGDDDDDEEAAAASAIRQIDADSTTERGSIERELPAYARVGPPPKPSVGGTAATATVHHHPAEPLKSKKLRCAHCNRKLGVIMVFMKCHCEKIFCAQHRYAEAHNCSYDFKLEGKKLLERENPLVVAQKLPKI</sequence>
<feature type="domain" description="AN1-type" evidence="6">
    <location>
        <begin position="720"/>
        <end position="768"/>
    </location>
</feature>
<keyword evidence="2 4" id="KW-0863">Zinc-finger</keyword>
<evidence type="ECO:0000256" key="4">
    <source>
        <dbReference type="PROSITE-ProRule" id="PRU00449"/>
    </source>
</evidence>
<feature type="compositionally biased region" description="Basic and acidic residues" evidence="5">
    <location>
        <begin position="251"/>
        <end position="260"/>
    </location>
</feature>
<evidence type="ECO:0000256" key="5">
    <source>
        <dbReference type="SAM" id="MobiDB-lite"/>
    </source>
</evidence>
<evidence type="ECO:0000256" key="2">
    <source>
        <dbReference type="ARBA" id="ARBA00022771"/>
    </source>
</evidence>
<dbReference type="PANTHER" id="PTHR46728:SF1">
    <property type="entry name" value="AN1-TYPE ZINC FINGER PROTEIN 4"/>
    <property type="match status" value="1"/>
</dbReference>
<dbReference type="Pfam" id="PF01428">
    <property type="entry name" value="zf-AN1"/>
    <property type="match status" value="1"/>
</dbReference>
<keyword evidence="3" id="KW-0862">Zinc</keyword>
<evidence type="ECO:0000256" key="1">
    <source>
        <dbReference type="ARBA" id="ARBA00022723"/>
    </source>
</evidence>
<feature type="compositionally biased region" description="Low complexity" evidence="5">
    <location>
        <begin position="551"/>
        <end position="561"/>
    </location>
</feature>
<dbReference type="GO" id="GO:0008270">
    <property type="term" value="F:zinc ion binding"/>
    <property type="evidence" value="ECO:0007669"/>
    <property type="project" value="UniProtKB-KW"/>
</dbReference>
<dbReference type="PROSITE" id="PS51039">
    <property type="entry name" value="ZF_AN1"/>
    <property type="match status" value="1"/>
</dbReference>
<dbReference type="InterPro" id="IPR000058">
    <property type="entry name" value="Znf_AN1"/>
</dbReference>
<feature type="region of interest" description="Disordered" evidence="5">
    <location>
        <begin position="244"/>
        <end position="273"/>
    </location>
</feature>
<evidence type="ECO:0000259" key="6">
    <source>
        <dbReference type="PROSITE" id="PS51039"/>
    </source>
</evidence>
<feature type="compositionally biased region" description="Low complexity" evidence="5">
    <location>
        <begin position="526"/>
        <end position="542"/>
    </location>
</feature>
<feature type="compositionally biased region" description="Low complexity" evidence="5">
    <location>
        <begin position="476"/>
        <end position="505"/>
    </location>
</feature>
<dbReference type="EMBL" id="GFDL01009045">
    <property type="protein sequence ID" value="JAV26000.1"/>
    <property type="molecule type" value="Transcribed_RNA"/>
</dbReference>
<feature type="region of interest" description="Disordered" evidence="5">
    <location>
        <begin position="124"/>
        <end position="145"/>
    </location>
</feature>
<evidence type="ECO:0000313" key="7">
    <source>
        <dbReference type="EMBL" id="JAV26000.1"/>
    </source>
</evidence>
<dbReference type="InterPro" id="IPR053061">
    <property type="entry name" value="AN1-type_zinc_finger"/>
</dbReference>
<dbReference type="PANTHER" id="PTHR46728">
    <property type="entry name" value="AN1-TYPE ZINC FINGER PROTEIN 4"/>
    <property type="match status" value="1"/>
</dbReference>